<dbReference type="EMBL" id="BARV01021098">
    <property type="protein sequence ID" value="GAI19987.1"/>
    <property type="molecule type" value="Genomic_DNA"/>
</dbReference>
<organism evidence="1">
    <name type="scientific">marine sediment metagenome</name>
    <dbReference type="NCBI Taxonomy" id="412755"/>
    <lineage>
        <taxon>unclassified sequences</taxon>
        <taxon>metagenomes</taxon>
        <taxon>ecological metagenomes</taxon>
    </lineage>
</organism>
<evidence type="ECO:0000313" key="1">
    <source>
        <dbReference type="EMBL" id="GAI19987.1"/>
    </source>
</evidence>
<sequence length="159" mass="17278">MPEQVLDPLGVPSLEPAFEDSRSVPEQLRIYMDAGSSAPLVEDFGQAVRGERASIESQEEFTVFRFGTPAQYVSSQCCSGGLVETQELLPSHFPACDHKVAVIDIDLVELKADKLASAKSDIEVHQDNGFIPGAGRRVGIDGPHQFPGLVKRKVGWQCV</sequence>
<gene>
    <name evidence="1" type="ORF">S06H3_35037</name>
</gene>
<accession>X1LKV7</accession>
<comment type="caution">
    <text evidence="1">The sequence shown here is derived from an EMBL/GenBank/DDBJ whole genome shotgun (WGS) entry which is preliminary data.</text>
</comment>
<name>X1LKV7_9ZZZZ</name>
<dbReference type="AlphaFoldDB" id="X1LKV7"/>
<protein>
    <submittedName>
        <fullName evidence="1">Uncharacterized protein</fullName>
    </submittedName>
</protein>
<feature type="non-terminal residue" evidence="1">
    <location>
        <position position="159"/>
    </location>
</feature>
<reference evidence="1" key="1">
    <citation type="journal article" date="2014" name="Front. Microbiol.">
        <title>High frequency of phylogenetically diverse reductive dehalogenase-homologous genes in deep subseafloor sedimentary metagenomes.</title>
        <authorList>
            <person name="Kawai M."/>
            <person name="Futagami T."/>
            <person name="Toyoda A."/>
            <person name="Takaki Y."/>
            <person name="Nishi S."/>
            <person name="Hori S."/>
            <person name="Arai W."/>
            <person name="Tsubouchi T."/>
            <person name="Morono Y."/>
            <person name="Uchiyama I."/>
            <person name="Ito T."/>
            <person name="Fujiyama A."/>
            <person name="Inagaki F."/>
            <person name="Takami H."/>
        </authorList>
    </citation>
    <scope>NUCLEOTIDE SEQUENCE</scope>
    <source>
        <strain evidence="1">Expedition CK06-06</strain>
    </source>
</reference>
<proteinExistence type="predicted"/>